<dbReference type="EMBL" id="KL198004">
    <property type="protein sequence ID" value="KDQ33820.1"/>
    <property type="molecule type" value="Genomic_DNA"/>
</dbReference>
<reference evidence="8" key="1">
    <citation type="journal article" date="2014" name="Proc. Natl. Acad. Sci. U.S.A.">
        <title>Extensive sampling of basidiomycete genomes demonstrates inadequacy of the white-rot/brown-rot paradigm for wood decay fungi.</title>
        <authorList>
            <person name="Riley R."/>
            <person name="Salamov A.A."/>
            <person name="Brown D.W."/>
            <person name="Nagy L.G."/>
            <person name="Floudas D."/>
            <person name="Held B.W."/>
            <person name="Levasseur A."/>
            <person name="Lombard V."/>
            <person name="Morin E."/>
            <person name="Otillar R."/>
            <person name="Lindquist E.A."/>
            <person name="Sun H."/>
            <person name="LaButti K.M."/>
            <person name="Schmutz J."/>
            <person name="Jabbour D."/>
            <person name="Luo H."/>
            <person name="Baker S.E."/>
            <person name="Pisabarro A.G."/>
            <person name="Walton J.D."/>
            <person name="Blanchette R.A."/>
            <person name="Henrissat B."/>
            <person name="Martin F."/>
            <person name="Cullen D."/>
            <person name="Hibbett D.S."/>
            <person name="Grigoriev I.V."/>
        </authorList>
    </citation>
    <scope>NUCLEOTIDE SEQUENCE [LARGE SCALE GENOMIC DNA]</scope>
    <source>
        <strain evidence="8">PC15</strain>
    </source>
</reference>
<dbReference type="PANTHER" id="PTHR13243:SF1">
    <property type="entry name" value="NUCLEOLAR PROTEIN 16"/>
    <property type="match status" value="1"/>
</dbReference>
<dbReference type="VEuPathDB" id="FungiDB:PLEOSDRAFT_1032386"/>
<proteinExistence type="inferred from homology"/>
<evidence type="ECO:0000256" key="2">
    <source>
        <dbReference type="ARBA" id="ARBA00004604"/>
    </source>
</evidence>
<comment type="subcellular location">
    <subcellularLocation>
        <location evidence="2">Nucleus</location>
        <location evidence="2">Nucleolus</location>
    </subcellularLocation>
</comment>
<feature type="region of interest" description="Disordered" evidence="6">
    <location>
        <begin position="1"/>
        <end position="40"/>
    </location>
</feature>
<feature type="compositionally biased region" description="Low complexity" evidence="6">
    <location>
        <begin position="179"/>
        <end position="192"/>
    </location>
</feature>
<feature type="region of interest" description="Disordered" evidence="6">
    <location>
        <begin position="179"/>
        <end position="202"/>
    </location>
</feature>
<sequence>MANPRQRRKARSSTHRPVSQSRRAKKILKKTPPIRGPKVLQDAWDNRKTVRQNYLALGLVHSLDPLASGGVEPNESAPTEGTTSDAPINLSEGPSGDADKSAPLRKGYGRIIRDEAGNVIDIELPDDETDDAKDAPQDITMEDLELPIDESTKEKWVSGMGGRLEGNGPGVVEALERISSNTKSNSNTVSASITGAGPRHASQGEIAYMKRLVAKYGQNTEQMARDRKLNPEQRTAAELRKSLRRTGLDGASRQS</sequence>
<evidence type="ECO:0000256" key="1">
    <source>
        <dbReference type="ARBA" id="ARBA00002889"/>
    </source>
</evidence>
<evidence type="ECO:0000313" key="8">
    <source>
        <dbReference type="Proteomes" id="UP000027073"/>
    </source>
</evidence>
<feature type="compositionally biased region" description="Basic and acidic residues" evidence="6">
    <location>
        <begin position="223"/>
        <end position="241"/>
    </location>
</feature>
<feature type="region of interest" description="Disordered" evidence="6">
    <location>
        <begin position="64"/>
        <end position="105"/>
    </location>
</feature>
<feature type="compositionally biased region" description="Polar residues" evidence="6">
    <location>
        <begin position="76"/>
        <end position="86"/>
    </location>
</feature>
<dbReference type="GO" id="GO:0005730">
    <property type="term" value="C:nucleolus"/>
    <property type="evidence" value="ECO:0007669"/>
    <property type="project" value="UniProtKB-SubCell"/>
</dbReference>
<feature type="compositionally biased region" description="Basic residues" evidence="6">
    <location>
        <begin position="1"/>
        <end position="14"/>
    </location>
</feature>
<dbReference type="FunCoup" id="A0A067P3M7">
    <property type="interactions" value="137"/>
</dbReference>
<dbReference type="OrthoDB" id="285729at2759"/>
<dbReference type="GO" id="GO:0042273">
    <property type="term" value="P:ribosomal large subunit biogenesis"/>
    <property type="evidence" value="ECO:0007669"/>
    <property type="project" value="TreeGrafter"/>
</dbReference>
<dbReference type="STRING" id="1137138.A0A067P3M7"/>
<name>A0A067P3M7_PLEO1</name>
<dbReference type="PANTHER" id="PTHR13243">
    <property type="entry name" value="HSPC111 PROTEIN-RELATED"/>
    <property type="match status" value="1"/>
</dbReference>
<accession>A0A067P3M7</accession>
<comment type="similarity">
    <text evidence="3">Belongs to the NOP16 family.</text>
</comment>
<feature type="region of interest" description="Disordered" evidence="6">
    <location>
        <begin position="221"/>
        <end position="255"/>
    </location>
</feature>
<dbReference type="InParanoid" id="A0A067P3M7"/>
<dbReference type="Pfam" id="PF09420">
    <property type="entry name" value="Nop16"/>
    <property type="match status" value="1"/>
</dbReference>
<dbReference type="Proteomes" id="UP000027073">
    <property type="component" value="Unassembled WGS sequence"/>
</dbReference>
<dbReference type="HOGENOM" id="CLU_078857_1_0_1"/>
<evidence type="ECO:0000256" key="3">
    <source>
        <dbReference type="ARBA" id="ARBA00008479"/>
    </source>
</evidence>
<dbReference type="InterPro" id="IPR019002">
    <property type="entry name" value="Ribosome_biogenesis_Nop16"/>
</dbReference>
<keyword evidence="5" id="KW-0539">Nucleus</keyword>
<organism evidence="7 8">
    <name type="scientific">Pleurotus ostreatus (strain PC15)</name>
    <name type="common">Oyster mushroom</name>
    <dbReference type="NCBI Taxonomy" id="1137138"/>
    <lineage>
        <taxon>Eukaryota</taxon>
        <taxon>Fungi</taxon>
        <taxon>Dikarya</taxon>
        <taxon>Basidiomycota</taxon>
        <taxon>Agaricomycotina</taxon>
        <taxon>Agaricomycetes</taxon>
        <taxon>Agaricomycetidae</taxon>
        <taxon>Agaricales</taxon>
        <taxon>Pleurotineae</taxon>
        <taxon>Pleurotaceae</taxon>
        <taxon>Pleurotus</taxon>
    </lineage>
</organism>
<comment type="function">
    <text evidence="1">Involved in the biogenesis of the 60S ribosomal subunit.</text>
</comment>
<gene>
    <name evidence="7" type="ORF">PLEOSDRAFT_1032386</name>
</gene>
<evidence type="ECO:0000256" key="4">
    <source>
        <dbReference type="ARBA" id="ARBA00015522"/>
    </source>
</evidence>
<evidence type="ECO:0000256" key="6">
    <source>
        <dbReference type="SAM" id="MobiDB-lite"/>
    </source>
</evidence>
<protein>
    <recommendedName>
        <fullName evidence="4">Nucleolar protein 16</fullName>
    </recommendedName>
</protein>
<evidence type="ECO:0000256" key="5">
    <source>
        <dbReference type="ARBA" id="ARBA00023242"/>
    </source>
</evidence>
<dbReference type="AlphaFoldDB" id="A0A067P3M7"/>
<evidence type="ECO:0000313" key="7">
    <source>
        <dbReference type="EMBL" id="KDQ33820.1"/>
    </source>
</evidence>